<gene>
    <name evidence="2" type="ORF">HA336_07750</name>
</gene>
<proteinExistence type="predicted"/>
<dbReference type="SUPFAM" id="SSF51219">
    <property type="entry name" value="TRAP-like"/>
    <property type="match status" value="1"/>
</dbReference>
<evidence type="ECO:0000313" key="2">
    <source>
        <dbReference type="EMBL" id="HII71106.1"/>
    </source>
</evidence>
<sequence length="207" mass="22450">MVRPVSVGKHGGVSVEVLHPSDLPPQLTSLCKIKINGARVISRRSNIVAFRGRPSLEPLNDLDGFMSIAARESEVVMVGDPYLRVLAVEEGERIVVNTDRLLACLDFETIELKNDEITVVECVGPDIVVLACSSPVVASLKLEGDTAHVQAGSILCWWNIHTENVGDFLRLTGQGHVMLSITKKPDATEKGASTEKTTAPRKVSSWI</sequence>
<reference evidence="2" key="1">
    <citation type="journal article" date="2020" name="bioRxiv">
        <title>A rank-normalized archaeal taxonomy based on genome phylogeny resolves widespread incomplete and uneven classifications.</title>
        <authorList>
            <person name="Rinke C."/>
            <person name="Chuvochina M."/>
            <person name="Mussig A.J."/>
            <person name="Chaumeil P.-A."/>
            <person name="Waite D.W."/>
            <person name="Whitman W.B."/>
            <person name="Parks D.H."/>
            <person name="Hugenholtz P."/>
        </authorList>
    </citation>
    <scope>NUCLEOTIDE SEQUENCE</scope>
    <source>
        <strain evidence="2">UBA8853</strain>
    </source>
</reference>
<evidence type="ECO:0000256" key="1">
    <source>
        <dbReference type="SAM" id="MobiDB-lite"/>
    </source>
</evidence>
<organism evidence="2 3">
    <name type="scientific">Methanopyrus kandleri</name>
    <dbReference type="NCBI Taxonomy" id="2320"/>
    <lineage>
        <taxon>Archaea</taxon>
        <taxon>Methanobacteriati</taxon>
        <taxon>Methanobacteriota</taxon>
        <taxon>Methanomada group</taxon>
        <taxon>Methanopyri</taxon>
        <taxon>Methanopyrales</taxon>
        <taxon>Methanopyraceae</taxon>
        <taxon>Methanopyrus</taxon>
    </lineage>
</organism>
<dbReference type="GeneID" id="1478228"/>
<dbReference type="Proteomes" id="UP000619545">
    <property type="component" value="Unassembled WGS sequence"/>
</dbReference>
<comment type="caution">
    <text evidence="2">The sequence shown here is derived from an EMBL/GenBank/DDBJ whole genome shotgun (WGS) entry which is preliminary data.</text>
</comment>
<dbReference type="InterPro" id="IPR016031">
    <property type="entry name" value="Trp_RNA-bd_attenuator-like_dom"/>
</dbReference>
<name>A0A832WSH8_9EURY</name>
<dbReference type="EMBL" id="DUJS01000005">
    <property type="protein sequence ID" value="HII71106.1"/>
    <property type="molecule type" value="Genomic_DNA"/>
</dbReference>
<dbReference type="AlphaFoldDB" id="A0A832WSH8"/>
<feature type="region of interest" description="Disordered" evidence="1">
    <location>
        <begin position="187"/>
        <end position="207"/>
    </location>
</feature>
<evidence type="ECO:0000313" key="3">
    <source>
        <dbReference type="Proteomes" id="UP000619545"/>
    </source>
</evidence>
<accession>A0A832WSH8</accession>
<dbReference type="RefSeq" id="WP_011020001.1">
    <property type="nucleotide sequence ID" value="NZ_DUJS01000005.1"/>
</dbReference>
<protein>
    <submittedName>
        <fullName evidence="2">Uncharacterized protein</fullName>
    </submittedName>
</protein>